<comment type="similarity">
    <text evidence="1">Belongs to the short-chain dehydrogenases/reductases (SDR) family.</text>
</comment>
<organism evidence="3 4">
    <name type="scientific">Mycolicibacterium canariasense</name>
    <name type="common">Mycobacterium canariasense</name>
    <dbReference type="NCBI Taxonomy" id="228230"/>
    <lineage>
        <taxon>Bacteria</taxon>
        <taxon>Bacillati</taxon>
        <taxon>Actinomycetota</taxon>
        <taxon>Actinomycetes</taxon>
        <taxon>Mycobacteriales</taxon>
        <taxon>Mycobacteriaceae</taxon>
        <taxon>Mycolicibacterium</taxon>
    </lineage>
</organism>
<evidence type="ECO:0000256" key="1">
    <source>
        <dbReference type="ARBA" id="ARBA00006484"/>
    </source>
</evidence>
<dbReference type="STRING" id="228230.RMCC_1535"/>
<proteinExistence type="inferred from homology"/>
<evidence type="ECO:0000313" key="4">
    <source>
        <dbReference type="Proteomes" id="UP000069443"/>
    </source>
</evidence>
<comment type="caution">
    <text evidence="3">The sequence shown here is derived from an EMBL/GenBank/DDBJ whole genome shotgun (WGS) entry which is preliminary data.</text>
</comment>
<keyword evidence="4" id="KW-1185">Reference proteome</keyword>
<evidence type="ECO:0000256" key="2">
    <source>
        <dbReference type="ARBA" id="ARBA00023002"/>
    </source>
</evidence>
<dbReference type="EMBL" id="BCSY01000035">
    <property type="protein sequence ID" value="GAS94569.1"/>
    <property type="molecule type" value="Genomic_DNA"/>
</dbReference>
<dbReference type="PRINTS" id="PR00081">
    <property type="entry name" value="GDHRDH"/>
</dbReference>
<dbReference type="PANTHER" id="PTHR24320:SF148">
    <property type="entry name" value="NAD(P)-BINDING ROSSMANN-FOLD SUPERFAMILY PROTEIN"/>
    <property type="match status" value="1"/>
</dbReference>
<accession>A0A100WAM0</accession>
<dbReference type="InterPro" id="IPR002347">
    <property type="entry name" value="SDR_fam"/>
</dbReference>
<dbReference type="Pfam" id="PF00106">
    <property type="entry name" value="adh_short"/>
    <property type="match status" value="1"/>
</dbReference>
<dbReference type="OrthoDB" id="3237043at2"/>
<reference evidence="4" key="1">
    <citation type="journal article" date="2016" name="Genome Announc.">
        <title>Draft Genome Sequences of Five Rapidly Growing Mycobacterium Species, M. thermoresistibile, M. fortuitum subsp. acetamidolyticum, M. canariasense, M. brisbanense, and M. novocastrense.</title>
        <authorList>
            <person name="Katahira K."/>
            <person name="Ogura Y."/>
            <person name="Gotoh Y."/>
            <person name="Hayashi T."/>
        </authorList>
    </citation>
    <scope>NUCLEOTIDE SEQUENCE [LARGE SCALE GENOMIC DNA]</scope>
    <source>
        <strain evidence="4">JCM15298</strain>
    </source>
</reference>
<dbReference type="AlphaFoldDB" id="A0A100WAM0"/>
<protein>
    <submittedName>
        <fullName evidence="3">Dehydrogenase/reductase</fullName>
    </submittedName>
</protein>
<dbReference type="RefSeq" id="WP_062655851.1">
    <property type="nucleotide sequence ID" value="NZ_BCSY01000035.1"/>
</dbReference>
<name>A0A100WAM0_MYCCR</name>
<dbReference type="Gene3D" id="3.40.50.720">
    <property type="entry name" value="NAD(P)-binding Rossmann-like Domain"/>
    <property type="match status" value="1"/>
</dbReference>
<dbReference type="SUPFAM" id="SSF51735">
    <property type="entry name" value="NAD(P)-binding Rossmann-fold domains"/>
    <property type="match status" value="1"/>
</dbReference>
<dbReference type="InterPro" id="IPR036291">
    <property type="entry name" value="NAD(P)-bd_dom_sf"/>
</dbReference>
<keyword evidence="2" id="KW-0560">Oxidoreductase</keyword>
<dbReference type="GO" id="GO:0016491">
    <property type="term" value="F:oxidoreductase activity"/>
    <property type="evidence" value="ECO:0007669"/>
    <property type="project" value="UniProtKB-KW"/>
</dbReference>
<dbReference type="PANTHER" id="PTHR24320">
    <property type="entry name" value="RETINOL DEHYDROGENASE"/>
    <property type="match status" value="1"/>
</dbReference>
<reference evidence="4" key="2">
    <citation type="submission" date="2016-02" db="EMBL/GenBank/DDBJ databases">
        <title>Draft genome sequence of five rapidly growing Mycobacterium species.</title>
        <authorList>
            <person name="Katahira K."/>
            <person name="Gotou Y."/>
            <person name="Iida K."/>
            <person name="Ogura Y."/>
            <person name="Hayashi T."/>
        </authorList>
    </citation>
    <scope>NUCLEOTIDE SEQUENCE [LARGE SCALE GENOMIC DNA]</scope>
    <source>
        <strain evidence="4">JCM15298</strain>
    </source>
</reference>
<dbReference type="Proteomes" id="UP000069443">
    <property type="component" value="Unassembled WGS sequence"/>
</dbReference>
<evidence type="ECO:0000313" key="3">
    <source>
        <dbReference type="EMBL" id="GAS94569.1"/>
    </source>
</evidence>
<sequence length="315" mass="34450">MDEQAPRRSLVLTGPTSGLGLALAQRIMESGSHHAIFLCRNAQRRAELLARLGDRYAHYVVCDLSRLDTVREAAGQLTDVLRSGGLPPLGAVVLNAAVHPGARSDTTVDRLDATFVTNLVAPHLLLARLSACVDERGDLTIVFVGSGAQARRRWWTGLPAPATVPLTVALQPGSMPGPQAYVASKRATVDLCRAYAERAPRRFTILAYEPGIMAETNIARNLNWLSRWSFRHVLTKFGRWDGFSTAVRSATWLHDQLTDTDLAPGLRYAKIDRYRPWPSAVSPEGVSTVFDDANAAAGIDADMAAPWWWKPSPFS</sequence>
<gene>
    <name evidence="3" type="ORF">RMCC_1535</name>
</gene>